<feature type="active site" description="Proton donor" evidence="6">
    <location>
        <position position="85"/>
    </location>
</feature>
<comment type="similarity">
    <text evidence="5">Belongs to the dus family.</text>
</comment>
<keyword evidence="3 5" id="KW-0819">tRNA processing</keyword>
<sequence>MQDVTDLPFMAVIANCGAPDYFVTEYFRVHSQSRLEKHILEAVTENRTGRPVFAQMIGEDIHHLVRSAKDLQEHPIAGVDLNMGCPSPTVYKKQCGGGLLRDPQKVDQVLGALREAVPGLFTVKMRIGFSDTENFETILDLVNKHQVDLLSLHGRTVKEMYRSEVHYDFIKRAAERISCPLLANGDITSAAKARQVLDYTGAAGVMVGRHAIRNPWIFQQIRDDQAGLPISEIPLYQVNRYIKELYEAVSKPHAPEQAQVNKMKKYLNFVGQGVDPEGKFLYEMRRAKSKTQLFDICDRHMPEDGDGTFAPEPYQGVIARPNCES</sequence>
<dbReference type="GO" id="GO:0017150">
    <property type="term" value="F:tRNA dihydrouridine synthase activity"/>
    <property type="evidence" value="ECO:0007669"/>
    <property type="project" value="InterPro"/>
</dbReference>
<comment type="caution">
    <text evidence="9">The sequence shown here is derived from an EMBL/GenBank/DDBJ whole genome shotgun (WGS) entry which is preliminary data.</text>
</comment>
<keyword evidence="10" id="KW-1185">Reference proteome</keyword>
<accession>A0A7X1E8D3</accession>
<keyword evidence="4 5" id="KW-0560">Oxidoreductase</keyword>
<dbReference type="Gene3D" id="3.20.20.70">
    <property type="entry name" value="Aldolase class I"/>
    <property type="match status" value="1"/>
</dbReference>
<evidence type="ECO:0000256" key="3">
    <source>
        <dbReference type="ARBA" id="ARBA00022694"/>
    </source>
</evidence>
<dbReference type="EMBL" id="JACHVC010000008">
    <property type="protein sequence ID" value="MBC2606229.1"/>
    <property type="molecule type" value="Genomic_DNA"/>
</dbReference>
<organism evidence="9 10">
    <name type="scientific">Pelagicoccus albus</name>
    <dbReference type="NCBI Taxonomy" id="415222"/>
    <lineage>
        <taxon>Bacteria</taxon>
        <taxon>Pseudomonadati</taxon>
        <taxon>Verrucomicrobiota</taxon>
        <taxon>Opitutia</taxon>
        <taxon>Puniceicoccales</taxon>
        <taxon>Pelagicoccaceae</taxon>
        <taxon>Pelagicoccus</taxon>
    </lineage>
</organism>
<dbReference type="PANTHER" id="PTHR45846">
    <property type="entry name" value="TRNA-DIHYDROURIDINE(47) SYNTHASE [NAD(P)(+)]-LIKE"/>
    <property type="match status" value="1"/>
</dbReference>
<feature type="binding site" evidence="7">
    <location>
        <begin position="208"/>
        <end position="209"/>
    </location>
    <ligand>
        <name>FMN</name>
        <dbReference type="ChEBI" id="CHEBI:58210"/>
    </ligand>
</feature>
<feature type="binding site" evidence="7">
    <location>
        <position position="153"/>
    </location>
    <ligand>
        <name>FMN</name>
        <dbReference type="ChEBI" id="CHEBI:58210"/>
    </ligand>
</feature>
<evidence type="ECO:0000256" key="2">
    <source>
        <dbReference type="ARBA" id="ARBA00022643"/>
    </source>
</evidence>
<keyword evidence="2 5" id="KW-0288">FMN</keyword>
<dbReference type="GO" id="GO:0003723">
    <property type="term" value="F:RNA binding"/>
    <property type="evidence" value="ECO:0007669"/>
    <property type="project" value="TreeGrafter"/>
</dbReference>
<gene>
    <name evidence="9" type="ORF">H5P27_09235</name>
</gene>
<dbReference type="PIRSF" id="PIRSF006621">
    <property type="entry name" value="Dus"/>
    <property type="match status" value="1"/>
</dbReference>
<dbReference type="InterPro" id="IPR013785">
    <property type="entry name" value="Aldolase_TIM"/>
</dbReference>
<name>A0A7X1E8D3_9BACT</name>
<evidence type="ECO:0000256" key="7">
    <source>
        <dbReference type="PIRSR" id="PIRSR006621-2"/>
    </source>
</evidence>
<feature type="binding site" evidence="7">
    <location>
        <position position="124"/>
    </location>
    <ligand>
        <name>FMN</name>
        <dbReference type="ChEBI" id="CHEBI:58210"/>
    </ligand>
</feature>
<comment type="function">
    <text evidence="5">Catalyzes the synthesis of 5,6-dihydrouridine (D), a modified base found in the D-loop of most tRNAs, via the reduction of the C5-C6 double bond in target uridines.</text>
</comment>
<keyword evidence="1 5" id="KW-0285">Flavoprotein</keyword>
<proteinExistence type="inferred from homology"/>
<dbReference type="CDD" id="cd02801">
    <property type="entry name" value="DUS_like_FMN"/>
    <property type="match status" value="1"/>
</dbReference>
<protein>
    <recommendedName>
        <fullName evidence="5">tRNA-dihydrouridine synthase</fullName>
        <ecNumber evidence="5">1.3.1.-</ecNumber>
    </recommendedName>
</protein>
<dbReference type="AlphaFoldDB" id="A0A7X1E8D3"/>
<evidence type="ECO:0000313" key="9">
    <source>
        <dbReference type="EMBL" id="MBC2606229.1"/>
    </source>
</evidence>
<dbReference type="EC" id="1.3.1.-" evidence="5"/>
<dbReference type="SUPFAM" id="SSF51395">
    <property type="entry name" value="FMN-linked oxidoreductases"/>
    <property type="match status" value="1"/>
</dbReference>
<evidence type="ECO:0000256" key="6">
    <source>
        <dbReference type="PIRSR" id="PIRSR006621-1"/>
    </source>
</evidence>
<evidence type="ECO:0000256" key="5">
    <source>
        <dbReference type="PIRNR" id="PIRNR006621"/>
    </source>
</evidence>
<evidence type="ECO:0000259" key="8">
    <source>
        <dbReference type="Pfam" id="PF01207"/>
    </source>
</evidence>
<dbReference type="Pfam" id="PF01207">
    <property type="entry name" value="Dus"/>
    <property type="match status" value="1"/>
</dbReference>
<reference evidence="9 10" key="1">
    <citation type="submission" date="2020-07" db="EMBL/GenBank/DDBJ databases">
        <authorList>
            <person name="Feng X."/>
        </authorList>
    </citation>
    <scope>NUCLEOTIDE SEQUENCE [LARGE SCALE GENOMIC DNA]</scope>
    <source>
        <strain evidence="9 10">JCM23202</strain>
    </source>
</reference>
<dbReference type="Proteomes" id="UP000526501">
    <property type="component" value="Unassembled WGS sequence"/>
</dbReference>
<dbReference type="InterPro" id="IPR001269">
    <property type="entry name" value="DUS_fam"/>
</dbReference>
<dbReference type="InterPro" id="IPR035587">
    <property type="entry name" value="DUS-like_FMN-bd"/>
</dbReference>
<evidence type="ECO:0000313" key="10">
    <source>
        <dbReference type="Proteomes" id="UP000526501"/>
    </source>
</evidence>
<evidence type="ECO:0000256" key="1">
    <source>
        <dbReference type="ARBA" id="ARBA00022630"/>
    </source>
</evidence>
<comment type="cofactor">
    <cofactor evidence="5 7">
        <name>FMN</name>
        <dbReference type="ChEBI" id="CHEBI:58210"/>
    </cofactor>
</comment>
<keyword evidence="7" id="KW-0547">Nucleotide-binding</keyword>
<feature type="domain" description="DUS-like FMN-binding" evidence="8">
    <location>
        <begin position="1"/>
        <end position="290"/>
    </location>
</feature>
<evidence type="ECO:0000256" key="4">
    <source>
        <dbReference type="ARBA" id="ARBA00023002"/>
    </source>
</evidence>
<feature type="binding site" evidence="7">
    <location>
        <position position="55"/>
    </location>
    <ligand>
        <name>FMN</name>
        <dbReference type="ChEBI" id="CHEBI:58210"/>
    </ligand>
</feature>
<dbReference type="GO" id="GO:0050660">
    <property type="term" value="F:flavin adenine dinucleotide binding"/>
    <property type="evidence" value="ECO:0007669"/>
    <property type="project" value="InterPro"/>
</dbReference>
<dbReference type="PANTHER" id="PTHR45846:SF1">
    <property type="entry name" value="TRNA-DIHYDROURIDINE(47) SYNTHASE [NAD(P)(+)]-LIKE"/>
    <property type="match status" value="1"/>
</dbReference>